<dbReference type="PANTHER" id="PTHR40076">
    <property type="entry name" value="MEMBRANE PROTEIN-RELATED"/>
    <property type="match status" value="1"/>
</dbReference>
<feature type="transmembrane region" description="Helical" evidence="1">
    <location>
        <begin position="160"/>
        <end position="186"/>
    </location>
</feature>
<keyword evidence="1" id="KW-1133">Transmembrane helix</keyword>
<dbReference type="AlphaFoldDB" id="A0A0B5QHE3"/>
<dbReference type="STRING" id="1520.LF65_03813"/>
<dbReference type="PANTHER" id="PTHR40076:SF1">
    <property type="entry name" value="MEMBRANE PROTEIN"/>
    <property type="match status" value="1"/>
</dbReference>
<dbReference type="RefSeq" id="WP_041898116.1">
    <property type="nucleotide sequence ID" value="NZ_CP010086.2"/>
</dbReference>
<reference evidence="3" key="1">
    <citation type="submission" date="2014-12" db="EMBL/GenBank/DDBJ databases">
        <title>Genome sequence of Clostridium beijerinckii strain 59B.</title>
        <authorList>
            <person name="Little G.T."/>
            <person name="Minton N.P."/>
        </authorList>
    </citation>
    <scope>NUCLEOTIDE SEQUENCE [LARGE SCALE GENOMIC DNA]</scope>
    <source>
        <strain evidence="3">59B</strain>
    </source>
</reference>
<name>A0A0B5QHE3_CLOBE</name>
<proteinExistence type="predicted"/>
<feature type="transmembrane region" description="Helical" evidence="1">
    <location>
        <begin position="94"/>
        <end position="116"/>
    </location>
</feature>
<keyword evidence="1" id="KW-0472">Membrane</keyword>
<feature type="transmembrane region" description="Helical" evidence="1">
    <location>
        <begin position="21"/>
        <end position="41"/>
    </location>
</feature>
<dbReference type="InterPro" id="IPR010380">
    <property type="entry name" value="DUF975"/>
</dbReference>
<dbReference type="OrthoDB" id="9784844at2"/>
<dbReference type="EMBL" id="CP010086">
    <property type="protein sequence ID" value="AJH00366.1"/>
    <property type="molecule type" value="Genomic_DNA"/>
</dbReference>
<evidence type="ECO:0008006" key="4">
    <source>
        <dbReference type="Google" id="ProtNLM"/>
    </source>
</evidence>
<feature type="transmembrane region" description="Helical" evidence="1">
    <location>
        <begin position="47"/>
        <end position="74"/>
    </location>
</feature>
<protein>
    <recommendedName>
        <fullName evidence="4">DUF975 family protein</fullName>
    </recommendedName>
</protein>
<dbReference type="KEGG" id="cbei:LF65_03813"/>
<accession>A0A0B5QHE3</accession>
<sequence>MNTRADLKRFAKDQLKGRWGLAIGGIFVAGFLIPIIFNLILRVVRESFGLSLIVFLVTIFVSAAIGVGICRFSLNYAERDSNPKFTDIFSGFSIIHKAVGLYILLTIIVTIGLFLLIVPGIIFIYMFSQSFFILAADNNKSIIQCLKESSAIMKGHKFEYFVLTLSFLGWIILGMIPLCIGLLWVVPYMNVTVATYYLKLRDSYNNNDKIA</sequence>
<dbReference type="Pfam" id="PF06161">
    <property type="entry name" value="DUF975"/>
    <property type="match status" value="1"/>
</dbReference>
<evidence type="ECO:0000256" key="1">
    <source>
        <dbReference type="SAM" id="Phobius"/>
    </source>
</evidence>
<evidence type="ECO:0000313" key="2">
    <source>
        <dbReference type="EMBL" id="AJH00366.1"/>
    </source>
</evidence>
<gene>
    <name evidence="2" type="ORF">LF65_03813</name>
</gene>
<organism evidence="2 3">
    <name type="scientific">Clostridium beijerinckii</name>
    <name type="common">Clostridium MP</name>
    <dbReference type="NCBI Taxonomy" id="1520"/>
    <lineage>
        <taxon>Bacteria</taxon>
        <taxon>Bacillati</taxon>
        <taxon>Bacillota</taxon>
        <taxon>Clostridia</taxon>
        <taxon>Eubacteriales</taxon>
        <taxon>Clostridiaceae</taxon>
        <taxon>Clostridium</taxon>
    </lineage>
</organism>
<keyword evidence="1" id="KW-0812">Transmembrane</keyword>
<evidence type="ECO:0000313" key="3">
    <source>
        <dbReference type="Proteomes" id="UP000031866"/>
    </source>
</evidence>
<dbReference type="Proteomes" id="UP000031866">
    <property type="component" value="Chromosome"/>
</dbReference>